<dbReference type="OrthoDB" id="6365676at2759"/>
<accession>A0A9N9ED66</accession>
<comment type="caution">
    <text evidence="3">The sequence shown here is derived from an EMBL/GenBank/DDBJ whole genome shotgun (WGS) entry which is preliminary data.</text>
</comment>
<dbReference type="InterPro" id="IPR013087">
    <property type="entry name" value="Znf_C2H2_type"/>
</dbReference>
<evidence type="ECO:0000256" key="1">
    <source>
        <dbReference type="PROSITE-ProRule" id="PRU00042"/>
    </source>
</evidence>
<gene>
    <name evidence="3" type="ORF">AMORRO_LOCUS10752</name>
</gene>
<evidence type="ECO:0000259" key="2">
    <source>
        <dbReference type="PROSITE" id="PS50157"/>
    </source>
</evidence>
<dbReference type="AlphaFoldDB" id="A0A9N9ED66"/>
<dbReference type="Gene3D" id="3.30.160.60">
    <property type="entry name" value="Classic Zinc Finger"/>
    <property type="match status" value="1"/>
</dbReference>
<keyword evidence="1" id="KW-0479">Metal-binding</keyword>
<evidence type="ECO:0000313" key="3">
    <source>
        <dbReference type="EMBL" id="CAG8669336.1"/>
    </source>
</evidence>
<feature type="non-terminal residue" evidence="3">
    <location>
        <position position="1"/>
    </location>
</feature>
<dbReference type="PROSITE" id="PS50157">
    <property type="entry name" value="ZINC_FINGER_C2H2_2"/>
    <property type="match status" value="1"/>
</dbReference>
<keyword evidence="1" id="KW-0863">Zinc-finger</keyword>
<dbReference type="PROSITE" id="PS00028">
    <property type="entry name" value="ZINC_FINGER_C2H2_1"/>
    <property type="match status" value="1"/>
</dbReference>
<protein>
    <submittedName>
        <fullName evidence="3">9311_t:CDS:1</fullName>
    </submittedName>
</protein>
<keyword evidence="1" id="KW-0862">Zinc</keyword>
<reference evidence="3" key="1">
    <citation type="submission" date="2021-06" db="EMBL/GenBank/DDBJ databases">
        <authorList>
            <person name="Kallberg Y."/>
            <person name="Tangrot J."/>
            <person name="Rosling A."/>
        </authorList>
    </citation>
    <scope>NUCLEOTIDE SEQUENCE</scope>
    <source>
        <strain evidence="3">CL551</strain>
    </source>
</reference>
<evidence type="ECO:0000313" key="4">
    <source>
        <dbReference type="Proteomes" id="UP000789342"/>
    </source>
</evidence>
<keyword evidence="4" id="KW-1185">Reference proteome</keyword>
<proteinExistence type="predicted"/>
<organism evidence="3 4">
    <name type="scientific">Acaulospora morrowiae</name>
    <dbReference type="NCBI Taxonomy" id="94023"/>
    <lineage>
        <taxon>Eukaryota</taxon>
        <taxon>Fungi</taxon>
        <taxon>Fungi incertae sedis</taxon>
        <taxon>Mucoromycota</taxon>
        <taxon>Glomeromycotina</taxon>
        <taxon>Glomeromycetes</taxon>
        <taxon>Diversisporales</taxon>
        <taxon>Acaulosporaceae</taxon>
        <taxon>Acaulospora</taxon>
    </lineage>
</organism>
<feature type="domain" description="C2H2-type" evidence="2">
    <location>
        <begin position="37"/>
        <end position="67"/>
    </location>
</feature>
<sequence>NPRPHKIRKIDADDMINRHVSKLEHLTGFGYERGRKIECTVEGCKYKFKRQYDLSRHLKSKHSECTSLGVSVKNKDFNITVQERIF</sequence>
<dbReference type="SMART" id="SM00355">
    <property type="entry name" value="ZnF_C2H2"/>
    <property type="match status" value="1"/>
</dbReference>
<dbReference type="Proteomes" id="UP000789342">
    <property type="component" value="Unassembled WGS sequence"/>
</dbReference>
<dbReference type="GO" id="GO:0008270">
    <property type="term" value="F:zinc ion binding"/>
    <property type="evidence" value="ECO:0007669"/>
    <property type="project" value="UniProtKB-KW"/>
</dbReference>
<dbReference type="EMBL" id="CAJVPV010012363">
    <property type="protein sequence ID" value="CAG8669336.1"/>
    <property type="molecule type" value="Genomic_DNA"/>
</dbReference>
<name>A0A9N9ED66_9GLOM</name>